<dbReference type="Gene3D" id="3.30.1330.10">
    <property type="entry name" value="PurM-like, N-terminal domain"/>
    <property type="match status" value="1"/>
</dbReference>
<keyword evidence="12" id="KW-0963">Cytoplasm</keyword>
<dbReference type="AlphaFoldDB" id="A0A347VQ69"/>
<dbReference type="HAMAP" id="MF_00741">
    <property type="entry name" value="AIRS"/>
    <property type="match status" value="1"/>
</dbReference>
<evidence type="ECO:0000256" key="5">
    <source>
        <dbReference type="ARBA" id="ARBA00022598"/>
    </source>
</evidence>
<keyword evidence="5 12" id="KW-0436">Ligase</keyword>
<keyword evidence="7 12" id="KW-0067">ATP-binding</keyword>
<reference evidence="16" key="3">
    <citation type="submission" date="2018-04" db="EMBL/GenBank/DDBJ databases">
        <authorList>
            <person name="Sheh A."/>
            <person name="Shen Z."/>
            <person name="Mannion A.J."/>
            <person name="Fox J.G."/>
        </authorList>
    </citation>
    <scope>NUCLEOTIDE SEQUENCE</scope>
    <source>
        <strain evidence="16">MIT 97-6194</strain>
    </source>
</reference>
<evidence type="ECO:0000313" key="17">
    <source>
        <dbReference type="Proteomes" id="UP000029714"/>
    </source>
</evidence>
<dbReference type="Proteomes" id="UP000477070">
    <property type="component" value="Unassembled WGS sequence"/>
</dbReference>
<feature type="domain" description="PurM-like N-terminal" evidence="13">
    <location>
        <begin position="56"/>
        <end position="160"/>
    </location>
</feature>
<comment type="caution">
    <text evidence="16">The sequence shown here is derived from an EMBL/GenBank/DDBJ whole genome shotgun (WGS) entry which is preliminary data.</text>
</comment>
<reference evidence="16 17" key="2">
    <citation type="journal article" date="2016" name="Infect. Immun.">
        <title>Helicobacter saguini, a Novel Helicobacter Isolated from Cotton-Top Tamarins with Ulcerative Colitis, Has Proinflammatory Properties and Induces Typhlocolitis and Dysplasia in Gnotobiotic IL-10-/- Mice.</title>
        <authorList>
            <person name="Shen Z."/>
            <person name="Mannion A."/>
            <person name="Whary M.T."/>
            <person name="Muthupalani S."/>
            <person name="Sheh A."/>
            <person name="Feng Y."/>
            <person name="Gong G."/>
            <person name="Vandamme P."/>
            <person name="Holcombe H.R."/>
            <person name="Paster B.J."/>
            <person name="Fox J.G."/>
        </authorList>
    </citation>
    <scope>NUCLEOTIDE SEQUENCE [LARGE SCALE GENOMIC DNA]</scope>
    <source>
        <strain evidence="16 17">MIT 97-6194</strain>
    </source>
</reference>
<keyword evidence="6 12" id="KW-0547">Nucleotide-binding</keyword>
<dbReference type="GO" id="GO:0046084">
    <property type="term" value="P:adenine biosynthetic process"/>
    <property type="evidence" value="ECO:0007669"/>
    <property type="project" value="TreeGrafter"/>
</dbReference>
<dbReference type="SUPFAM" id="SSF55326">
    <property type="entry name" value="PurM N-terminal domain-like"/>
    <property type="match status" value="1"/>
</dbReference>
<evidence type="ECO:0000256" key="9">
    <source>
        <dbReference type="ARBA" id="ARBA00032931"/>
    </source>
</evidence>
<dbReference type="EMBL" id="QBIU01000002">
    <property type="protein sequence ID" value="MWV70258.1"/>
    <property type="molecule type" value="Genomic_DNA"/>
</dbReference>
<comment type="subcellular location">
    <subcellularLocation>
        <location evidence="12">Cytoplasm</location>
    </subcellularLocation>
</comment>
<dbReference type="InterPro" id="IPR036921">
    <property type="entry name" value="PurM-like_N_sf"/>
</dbReference>
<dbReference type="STRING" id="1548018.LS64_07550"/>
<dbReference type="GO" id="GO:0006189">
    <property type="term" value="P:'de novo' IMP biosynthetic process"/>
    <property type="evidence" value="ECO:0007669"/>
    <property type="project" value="UniProtKB-UniRule"/>
</dbReference>
<name>A0A347VQ69_9HELI</name>
<accession>A0A347VQ69</accession>
<evidence type="ECO:0000256" key="2">
    <source>
        <dbReference type="ARBA" id="ARBA00010280"/>
    </source>
</evidence>
<comment type="pathway">
    <text evidence="1 12">Purine metabolism; IMP biosynthesis via de novo pathway; 5-amino-1-(5-phospho-D-ribosyl)imidazole from N(2)-formyl-N(1)-(5-phospho-D-ribosyl)glycinamide: step 2/2.</text>
</comment>
<dbReference type="GO" id="GO:0005829">
    <property type="term" value="C:cytosol"/>
    <property type="evidence" value="ECO:0007669"/>
    <property type="project" value="TreeGrafter"/>
</dbReference>
<evidence type="ECO:0000256" key="4">
    <source>
        <dbReference type="ARBA" id="ARBA00020367"/>
    </source>
</evidence>
<dbReference type="Proteomes" id="UP000029714">
    <property type="component" value="Unassembled WGS sequence"/>
</dbReference>
<evidence type="ECO:0000256" key="6">
    <source>
        <dbReference type="ARBA" id="ARBA00022741"/>
    </source>
</evidence>
<organism evidence="16 17">
    <name type="scientific">Helicobacter saguini</name>
    <dbReference type="NCBI Taxonomy" id="1548018"/>
    <lineage>
        <taxon>Bacteria</taxon>
        <taxon>Pseudomonadati</taxon>
        <taxon>Campylobacterota</taxon>
        <taxon>Epsilonproteobacteria</taxon>
        <taxon>Campylobacterales</taxon>
        <taxon>Helicobacteraceae</taxon>
        <taxon>Helicobacter</taxon>
    </lineage>
</organism>
<sequence length="338" mass="36670">MQNFTYKDFGVDIDSGNAFVERLKPLVASTFSPLVLGGLGGFSGCFELPKGYQNPVLCAATDGVGSKLTLAITHNRLENIGIDLVAMCVNDLICDFATPLVFLDYYAMNALDIEKSLVILQGITQGCKLAGCALIGGESAEMPSVYGKGDFDLAGFSIGVAEKADMLKRESVKDGDIILAFQSSGFHSNGYSLIRGIIESKKLDLSQVFDSKDSKNANMTLLDGLMKPTRIYTNIFAKFKDKFKALAHITGGGLRENLVRVLPQNTQAVIESKAIKVPKIIEFFLPFVDSKEAFRVFNMGVGLCVIVDKSEVDSIVKNSDAYAIGRIESSQTKQVILR</sequence>
<evidence type="ECO:0000256" key="1">
    <source>
        <dbReference type="ARBA" id="ARBA00004686"/>
    </source>
</evidence>
<gene>
    <name evidence="12" type="primary">purM</name>
    <name evidence="15" type="ORF">DCO61_09660</name>
    <name evidence="16" type="ORF">LS64_002325</name>
</gene>
<evidence type="ECO:0000256" key="8">
    <source>
        <dbReference type="ARBA" id="ARBA00031908"/>
    </source>
</evidence>
<dbReference type="GO" id="GO:0004637">
    <property type="term" value="F:phosphoribosylamine-glycine ligase activity"/>
    <property type="evidence" value="ECO:0007669"/>
    <property type="project" value="TreeGrafter"/>
</dbReference>
<dbReference type="InterPro" id="IPR036676">
    <property type="entry name" value="PurM-like_C_sf"/>
</dbReference>
<evidence type="ECO:0000259" key="13">
    <source>
        <dbReference type="Pfam" id="PF00586"/>
    </source>
</evidence>
<evidence type="ECO:0000256" key="11">
    <source>
        <dbReference type="ARBA" id="ARBA00049057"/>
    </source>
</evidence>
<evidence type="ECO:0000313" key="16">
    <source>
        <dbReference type="EMBL" id="TLD95222.1"/>
    </source>
</evidence>
<evidence type="ECO:0000259" key="14">
    <source>
        <dbReference type="Pfam" id="PF02769"/>
    </source>
</evidence>
<reference evidence="15 18" key="4">
    <citation type="submission" date="2019-12" db="EMBL/GenBank/DDBJ databases">
        <title>Multi-Generational Helicobacter saguini Isolates.</title>
        <authorList>
            <person name="Mannion A."/>
            <person name="Shen Z."/>
            <person name="Fox J.G."/>
        </authorList>
    </citation>
    <scope>NUCLEOTIDE SEQUENCE [LARGE SCALE GENOMIC DNA]</scope>
    <source>
        <strain evidence="15">16-048</strain>
        <strain evidence="18">16-048 (F4)</strain>
    </source>
</reference>
<dbReference type="EMBL" id="JRMP02000003">
    <property type="protein sequence ID" value="TLD95222.1"/>
    <property type="molecule type" value="Genomic_DNA"/>
</dbReference>
<dbReference type="Pfam" id="PF02769">
    <property type="entry name" value="AIRS_C"/>
    <property type="match status" value="1"/>
</dbReference>
<evidence type="ECO:0000256" key="3">
    <source>
        <dbReference type="ARBA" id="ARBA00013047"/>
    </source>
</evidence>
<reference evidence="16 17" key="1">
    <citation type="journal article" date="2014" name="Genome Announc.">
        <title>Draft genome sequences of eight enterohepatic helicobacter species isolated from both laboratory and wild rodents.</title>
        <authorList>
            <person name="Sheh A."/>
            <person name="Shen Z."/>
            <person name="Fox J.G."/>
        </authorList>
    </citation>
    <scope>NUCLEOTIDE SEQUENCE [LARGE SCALE GENOMIC DNA]</scope>
    <source>
        <strain evidence="16 17">MIT 97-6194</strain>
    </source>
</reference>
<evidence type="ECO:0000313" key="18">
    <source>
        <dbReference type="Proteomes" id="UP000477070"/>
    </source>
</evidence>
<dbReference type="NCBIfam" id="TIGR00878">
    <property type="entry name" value="purM"/>
    <property type="match status" value="1"/>
</dbReference>
<evidence type="ECO:0000313" key="15">
    <source>
        <dbReference type="EMBL" id="MWV70258.1"/>
    </source>
</evidence>
<feature type="domain" description="PurM-like C-terminal" evidence="14">
    <location>
        <begin position="173"/>
        <end position="336"/>
    </location>
</feature>
<evidence type="ECO:0000256" key="10">
    <source>
        <dbReference type="ARBA" id="ARBA00033093"/>
    </source>
</evidence>
<keyword evidence="12" id="KW-0658">Purine biosynthesis</keyword>
<dbReference type="InterPro" id="IPR004733">
    <property type="entry name" value="PurM_cligase"/>
</dbReference>
<dbReference type="RefSeq" id="WP_034571959.1">
    <property type="nucleotide sequence ID" value="NZ_JRMP02000003.1"/>
</dbReference>
<dbReference type="InterPro" id="IPR010918">
    <property type="entry name" value="PurM-like_C_dom"/>
</dbReference>
<dbReference type="Pfam" id="PF00586">
    <property type="entry name" value="AIRS"/>
    <property type="match status" value="1"/>
</dbReference>
<dbReference type="CDD" id="cd02196">
    <property type="entry name" value="PurM"/>
    <property type="match status" value="1"/>
</dbReference>
<dbReference type="InterPro" id="IPR016188">
    <property type="entry name" value="PurM-like_N"/>
</dbReference>
<dbReference type="PANTHER" id="PTHR10520:SF12">
    <property type="entry name" value="TRIFUNCTIONAL PURINE BIOSYNTHETIC PROTEIN ADENOSINE-3"/>
    <property type="match status" value="1"/>
</dbReference>
<dbReference type="GO" id="GO:0004641">
    <property type="term" value="F:phosphoribosylformylglycinamidine cyclo-ligase activity"/>
    <property type="evidence" value="ECO:0007669"/>
    <property type="project" value="UniProtKB-UniRule"/>
</dbReference>
<keyword evidence="17" id="KW-1185">Reference proteome</keyword>
<dbReference type="Gene3D" id="3.90.650.10">
    <property type="entry name" value="PurM-like C-terminal domain"/>
    <property type="match status" value="1"/>
</dbReference>
<comment type="similarity">
    <text evidence="2 12">Belongs to the AIR synthase family.</text>
</comment>
<dbReference type="GO" id="GO:0005524">
    <property type="term" value="F:ATP binding"/>
    <property type="evidence" value="ECO:0007669"/>
    <property type="project" value="UniProtKB-KW"/>
</dbReference>
<dbReference type="PANTHER" id="PTHR10520">
    <property type="entry name" value="TRIFUNCTIONAL PURINE BIOSYNTHETIC PROTEIN ADENOSINE-3-RELATED"/>
    <property type="match status" value="1"/>
</dbReference>
<protein>
    <recommendedName>
        <fullName evidence="4 12">Phosphoribosylformylglycinamidine cyclo-ligase</fullName>
        <ecNumber evidence="3 12">6.3.3.1</ecNumber>
    </recommendedName>
    <alternativeName>
        <fullName evidence="9 12">AIR synthase</fullName>
    </alternativeName>
    <alternativeName>
        <fullName evidence="10 12">AIRS</fullName>
    </alternativeName>
    <alternativeName>
        <fullName evidence="8 12">Phosphoribosyl-aminoimidazole synthetase</fullName>
    </alternativeName>
</protein>
<evidence type="ECO:0000256" key="7">
    <source>
        <dbReference type="ARBA" id="ARBA00022840"/>
    </source>
</evidence>
<dbReference type="FunFam" id="3.30.1330.10:FF:000001">
    <property type="entry name" value="Phosphoribosylformylglycinamidine cyclo-ligase"/>
    <property type="match status" value="1"/>
</dbReference>
<evidence type="ECO:0000256" key="12">
    <source>
        <dbReference type="HAMAP-Rule" id="MF_00741"/>
    </source>
</evidence>
<dbReference type="EC" id="6.3.3.1" evidence="3 12"/>
<dbReference type="OrthoDB" id="9777881at2"/>
<comment type="catalytic activity">
    <reaction evidence="11 12">
        <text>2-formamido-N(1)-(5-O-phospho-beta-D-ribosyl)acetamidine + ATP = 5-amino-1-(5-phospho-beta-D-ribosyl)imidazole + ADP + phosphate + H(+)</text>
        <dbReference type="Rhea" id="RHEA:23032"/>
        <dbReference type="ChEBI" id="CHEBI:15378"/>
        <dbReference type="ChEBI" id="CHEBI:30616"/>
        <dbReference type="ChEBI" id="CHEBI:43474"/>
        <dbReference type="ChEBI" id="CHEBI:137981"/>
        <dbReference type="ChEBI" id="CHEBI:147287"/>
        <dbReference type="ChEBI" id="CHEBI:456216"/>
        <dbReference type="EC" id="6.3.3.1"/>
    </reaction>
</comment>
<dbReference type="SUPFAM" id="SSF56042">
    <property type="entry name" value="PurM C-terminal domain-like"/>
    <property type="match status" value="1"/>
</dbReference>
<proteinExistence type="inferred from homology"/>
<dbReference type="UniPathway" id="UPA00074">
    <property type="reaction ID" value="UER00129"/>
</dbReference>